<dbReference type="EMBL" id="JACOGD010000001">
    <property type="protein sequence ID" value="MBC3930366.1"/>
    <property type="molecule type" value="Genomic_DNA"/>
</dbReference>
<dbReference type="RefSeq" id="WP_186902245.1">
    <property type="nucleotide sequence ID" value="NZ_JACOGD010000001.1"/>
</dbReference>
<dbReference type="Pfam" id="PF18628">
    <property type="entry name" value="P2_N"/>
    <property type="match status" value="1"/>
</dbReference>
<keyword evidence="3" id="KW-1185">Reference proteome</keyword>
<evidence type="ECO:0000259" key="1">
    <source>
        <dbReference type="Pfam" id="PF18628"/>
    </source>
</evidence>
<organism evidence="2 3">
    <name type="scientific">Undibacterium curvum</name>
    <dbReference type="NCBI Taxonomy" id="2762294"/>
    <lineage>
        <taxon>Bacteria</taxon>
        <taxon>Pseudomonadati</taxon>
        <taxon>Pseudomonadota</taxon>
        <taxon>Betaproteobacteria</taxon>
        <taxon>Burkholderiales</taxon>
        <taxon>Oxalobacteraceae</taxon>
        <taxon>Undibacterium</taxon>
    </lineage>
</organism>
<proteinExistence type="predicted"/>
<accession>A0ABR7A0V6</accession>
<dbReference type="Gene3D" id="2.60.120.730">
    <property type="match status" value="1"/>
</dbReference>
<name>A0ABR7A0V6_9BURK</name>
<dbReference type="InterPro" id="IPR041377">
    <property type="entry name" value="P2_N"/>
</dbReference>
<gene>
    <name evidence="2" type="ORF">H8K43_01680</name>
</gene>
<comment type="caution">
    <text evidence="2">The sequence shown here is derived from an EMBL/GenBank/DDBJ whole genome shotgun (WGS) entry which is preliminary data.</text>
</comment>
<reference evidence="2 3" key="1">
    <citation type="submission" date="2020-08" db="EMBL/GenBank/DDBJ databases">
        <title>Novel species isolated from subtropical streams in China.</title>
        <authorList>
            <person name="Lu H."/>
        </authorList>
    </citation>
    <scope>NUCLEOTIDE SEQUENCE [LARGE SCALE GENOMIC DNA]</scope>
    <source>
        <strain evidence="2 3">CY22W</strain>
    </source>
</reference>
<feature type="domain" description="Viral coat protein P2 N-terminal" evidence="1">
    <location>
        <begin position="4"/>
        <end position="119"/>
    </location>
</feature>
<dbReference type="InterPro" id="IPR053751">
    <property type="entry name" value="Viral_Major_Capsid_sf"/>
</dbReference>
<dbReference type="Proteomes" id="UP000654304">
    <property type="component" value="Unassembled WGS sequence"/>
</dbReference>
<sequence length="194" mass="21361">MFDKLNDFQNRAPGAVAVLTIPPNRTVDKIHLRLPAGVTKNKITRIEGKINDRRFFEDTGDNVTVRDNYLSGNGSFVDPQVITLDFTEPGARGGAPEQYLTSLPANLMKTLKFEITLDASLTVAQAGAIIAECDYRGPTQNPFIMRRQCMTQALSFIGENDLILPNGQAGGLIKRMWVHHTGHIKAAEIRADIA</sequence>
<protein>
    <recommendedName>
        <fullName evidence="1">Viral coat protein P2 N-terminal domain-containing protein</fullName>
    </recommendedName>
</protein>
<evidence type="ECO:0000313" key="2">
    <source>
        <dbReference type="EMBL" id="MBC3930366.1"/>
    </source>
</evidence>
<evidence type="ECO:0000313" key="3">
    <source>
        <dbReference type="Proteomes" id="UP000654304"/>
    </source>
</evidence>